<dbReference type="EMBL" id="JANBPK010000034">
    <property type="protein sequence ID" value="KAJ2936647.1"/>
    <property type="molecule type" value="Genomic_DNA"/>
</dbReference>
<feature type="transmembrane region" description="Helical" evidence="1">
    <location>
        <begin position="124"/>
        <end position="144"/>
    </location>
</feature>
<evidence type="ECO:0000313" key="3">
    <source>
        <dbReference type="Proteomes" id="UP001140091"/>
    </source>
</evidence>
<evidence type="ECO:0008006" key="4">
    <source>
        <dbReference type="Google" id="ProtNLM"/>
    </source>
</evidence>
<comment type="caution">
    <text evidence="2">The sequence shown here is derived from an EMBL/GenBank/DDBJ whole genome shotgun (WGS) entry which is preliminary data.</text>
</comment>
<keyword evidence="3" id="KW-1185">Reference proteome</keyword>
<accession>A0A9W8JLC8</accession>
<dbReference type="InterPro" id="IPR036259">
    <property type="entry name" value="MFS_trans_sf"/>
</dbReference>
<feature type="transmembrane region" description="Helical" evidence="1">
    <location>
        <begin position="156"/>
        <end position="177"/>
    </location>
</feature>
<dbReference type="PANTHER" id="PTHR11360">
    <property type="entry name" value="MONOCARBOXYLATE TRANSPORTER"/>
    <property type="match status" value="1"/>
</dbReference>
<feature type="transmembrane region" description="Helical" evidence="1">
    <location>
        <begin position="198"/>
        <end position="216"/>
    </location>
</feature>
<evidence type="ECO:0000256" key="1">
    <source>
        <dbReference type="SAM" id="Phobius"/>
    </source>
</evidence>
<organism evidence="2 3">
    <name type="scientific">Candolleomyces eurysporus</name>
    <dbReference type="NCBI Taxonomy" id="2828524"/>
    <lineage>
        <taxon>Eukaryota</taxon>
        <taxon>Fungi</taxon>
        <taxon>Dikarya</taxon>
        <taxon>Basidiomycota</taxon>
        <taxon>Agaricomycotina</taxon>
        <taxon>Agaricomycetes</taxon>
        <taxon>Agaricomycetidae</taxon>
        <taxon>Agaricales</taxon>
        <taxon>Agaricineae</taxon>
        <taxon>Psathyrellaceae</taxon>
        <taxon>Candolleomyces</taxon>
    </lineage>
</organism>
<name>A0A9W8JLC8_9AGAR</name>
<keyword evidence="1" id="KW-0812">Transmembrane</keyword>
<dbReference type="Proteomes" id="UP001140091">
    <property type="component" value="Unassembled WGS sequence"/>
</dbReference>
<reference evidence="2" key="1">
    <citation type="submission" date="2022-06" db="EMBL/GenBank/DDBJ databases">
        <title>Genome Sequence of Candolleomyces eurysporus.</title>
        <authorList>
            <person name="Buettner E."/>
        </authorList>
    </citation>
    <scope>NUCLEOTIDE SEQUENCE</scope>
    <source>
        <strain evidence="2">VTCC 930004</strain>
    </source>
</reference>
<gene>
    <name evidence="2" type="ORF">H1R20_g460</name>
</gene>
<keyword evidence="1" id="KW-0472">Membrane</keyword>
<evidence type="ECO:0000313" key="2">
    <source>
        <dbReference type="EMBL" id="KAJ2936647.1"/>
    </source>
</evidence>
<protein>
    <recommendedName>
        <fullName evidence="4">MFS general substrate transporter</fullName>
    </recommendedName>
</protein>
<feature type="transmembrane region" description="Helical" evidence="1">
    <location>
        <begin position="81"/>
        <end position="104"/>
    </location>
</feature>
<dbReference type="SUPFAM" id="SSF103473">
    <property type="entry name" value="MFS general substrate transporter"/>
    <property type="match status" value="1"/>
</dbReference>
<sequence>MHDIPGVGHDTDKEKGVQVVSAEGAPFLSDEQEEPTAGLWGWVTIAGAFMIQFNGFGYGAAYGVFQDYYIRYYLPEASPSVISWIGSVNAFLSIAMSLVVGVIYDKGYFVAIASQHFPRRESSAVAMVIVTAGTPLGAVIHPIMLNKLFSNPDLTFGTATRISAGFVTALLLLACLVMRKRNAPPQNPPSVVKVFGKALAIMSVGSFISGLLATLFVKSVGVVNMVMFSAVSTTAMIFSMVALKDLASALVITVLFGLCVGIFNNLQAPLAVVLTEDAAEIGWAVLVPYKSETGDLVDFLWYAHTSSATVVSELTNGSRLGIGALIGPPIHGALLSNDYIWWRPAVFSGICGALSAVGFALMHKLRVKYPGRHESDTKDRVLSPVGEKP</sequence>
<feature type="transmembrane region" description="Helical" evidence="1">
    <location>
        <begin position="340"/>
        <end position="362"/>
    </location>
</feature>
<keyword evidence="1" id="KW-1133">Transmembrane helix</keyword>
<proteinExistence type="predicted"/>
<dbReference type="OrthoDB" id="6499973at2759"/>
<feature type="non-terminal residue" evidence="2">
    <location>
        <position position="1"/>
    </location>
</feature>
<dbReference type="PANTHER" id="PTHR11360:SF234">
    <property type="entry name" value="MFS-TYPE TRANSPORTER DBAD-RELATED"/>
    <property type="match status" value="1"/>
</dbReference>
<feature type="transmembrane region" description="Helical" evidence="1">
    <location>
        <begin position="39"/>
        <end position="61"/>
    </location>
</feature>
<feature type="transmembrane region" description="Helical" evidence="1">
    <location>
        <begin position="222"/>
        <end position="242"/>
    </location>
</feature>
<dbReference type="InterPro" id="IPR050327">
    <property type="entry name" value="Proton-linked_MCT"/>
</dbReference>
<feature type="transmembrane region" description="Helical" evidence="1">
    <location>
        <begin position="249"/>
        <end position="266"/>
    </location>
</feature>
<dbReference type="AlphaFoldDB" id="A0A9W8JLC8"/>